<evidence type="ECO:0000256" key="2">
    <source>
        <dbReference type="ARBA" id="ARBA00022857"/>
    </source>
</evidence>
<name>A0AAE0DD73_9LECA</name>
<proteinExistence type="inferred from homology"/>
<keyword evidence="2" id="KW-0521">NADP</keyword>
<dbReference type="InterPro" id="IPR020904">
    <property type="entry name" value="Sc_DH/Rdtase_CS"/>
</dbReference>
<dbReference type="PANTHER" id="PTHR43008:SF13">
    <property type="entry name" value="L-XYLULOSE REDUCTASE-RELATED"/>
    <property type="match status" value="1"/>
</dbReference>
<dbReference type="GO" id="GO:0016616">
    <property type="term" value="F:oxidoreductase activity, acting on the CH-OH group of donors, NAD or NADP as acceptor"/>
    <property type="evidence" value="ECO:0007669"/>
    <property type="project" value="UniProtKB-ARBA"/>
</dbReference>
<comment type="similarity">
    <text evidence="1">Belongs to the short-chain dehydrogenases/reductases (SDR) family.</text>
</comment>
<protein>
    <submittedName>
        <fullName evidence="4">Uncharacterized protein</fullName>
    </submittedName>
</protein>
<evidence type="ECO:0000256" key="1">
    <source>
        <dbReference type="ARBA" id="ARBA00006484"/>
    </source>
</evidence>
<reference evidence="4" key="1">
    <citation type="submission" date="2022-11" db="EMBL/GenBank/DDBJ databases">
        <title>Chromosomal genome sequence assembly and mating type (MAT) locus characterization of the leprose asexual lichenized fungus Lepraria neglecta (Nyl.) Erichsen.</title>
        <authorList>
            <person name="Allen J.L."/>
            <person name="Pfeffer B."/>
        </authorList>
    </citation>
    <scope>NUCLEOTIDE SEQUENCE</scope>
    <source>
        <strain evidence="4">Allen 5258</strain>
    </source>
</reference>
<evidence type="ECO:0000256" key="3">
    <source>
        <dbReference type="ARBA" id="ARBA00023002"/>
    </source>
</evidence>
<dbReference type="InterPro" id="IPR002347">
    <property type="entry name" value="SDR_fam"/>
</dbReference>
<accession>A0AAE0DD73</accession>
<comment type="caution">
    <text evidence="4">The sequence shown here is derived from an EMBL/GenBank/DDBJ whole genome shotgun (WGS) entry which is preliminary data.</text>
</comment>
<sequence length="203" mass="21574">MYHPSTDDHRTTAHIKQDAYPSPSCISDSIFEMFSMKGKVASVTGTGAGIGLEIAKGLAEAGADCNSKPKAITQAKEIEAKYGVKRKVYKCEMTDAAAVSATVDQIVADFGCIDAQIVNQGIPVRAGVLEASIEDWHHVMDVDLNGALYVARATGFVFQKQGNGSLIFTTSMSAHIVNTPRQQVSYNAAKAGLVHLGKSLAIK</sequence>
<dbReference type="Pfam" id="PF00106">
    <property type="entry name" value="adh_short"/>
    <property type="match status" value="1"/>
</dbReference>
<dbReference type="PRINTS" id="PR00081">
    <property type="entry name" value="GDHRDH"/>
</dbReference>
<dbReference type="PROSITE" id="PS00061">
    <property type="entry name" value="ADH_SHORT"/>
    <property type="match status" value="1"/>
</dbReference>
<keyword evidence="5" id="KW-1185">Reference proteome</keyword>
<organism evidence="4 5">
    <name type="scientific">Lepraria neglecta</name>
    <dbReference type="NCBI Taxonomy" id="209136"/>
    <lineage>
        <taxon>Eukaryota</taxon>
        <taxon>Fungi</taxon>
        <taxon>Dikarya</taxon>
        <taxon>Ascomycota</taxon>
        <taxon>Pezizomycotina</taxon>
        <taxon>Lecanoromycetes</taxon>
        <taxon>OSLEUM clade</taxon>
        <taxon>Lecanoromycetidae</taxon>
        <taxon>Lecanorales</taxon>
        <taxon>Lecanorineae</taxon>
        <taxon>Stereocaulaceae</taxon>
        <taxon>Lepraria</taxon>
    </lineage>
</organism>
<dbReference type="PANTHER" id="PTHR43008">
    <property type="entry name" value="BENZIL REDUCTASE"/>
    <property type="match status" value="1"/>
</dbReference>
<keyword evidence="3" id="KW-0560">Oxidoreductase</keyword>
<dbReference type="SUPFAM" id="SSF51735">
    <property type="entry name" value="NAD(P)-binding Rossmann-fold domains"/>
    <property type="match status" value="1"/>
</dbReference>
<evidence type="ECO:0000313" key="4">
    <source>
        <dbReference type="EMBL" id="KAK3166647.1"/>
    </source>
</evidence>
<dbReference type="InterPro" id="IPR036291">
    <property type="entry name" value="NAD(P)-bd_dom_sf"/>
</dbReference>
<dbReference type="Proteomes" id="UP001276659">
    <property type="component" value="Unassembled WGS sequence"/>
</dbReference>
<gene>
    <name evidence="4" type="ORF">OEA41_009772</name>
</gene>
<dbReference type="EMBL" id="JASNWA010000011">
    <property type="protein sequence ID" value="KAK3166647.1"/>
    <property type="molecule type" value="Genomic_DNA"/>
</dbReference>
<dbReference type="Gene3D" id="3.40.50.720">
    <property type="entry name" value="NAD(P)-binding Rossmann-like Domain"/>
    <property type="match status" value="1"/>
</dbReference>
<evidence type="ECO:0000313" key="5">
    <source>
        <dbReference type="Proteomes" id="UP001276659"/>
    </source>
</evidence>
<dbReference type="AlphaFoldDB" id="A0AAE0DD73"/>
<dbReference type="GO" id="GO:0050664">
    <property type="term" value="F:oxidoreductase activity, acting on NAD(P)H, oxygen as acceptor"/>
    <property type="evidence" value="ECO:0007669"/>
    <property type="project" value="TreeGrafter"/>
</dbReference>